<dbReference type="SUPFAM" id="SSF47413">
    <property type="entry name" value="lambda repressor-like DNA-binding domains"/>
    <property type="match status" value="1"/>
</dbReference>
<dbReference type="Gene3D" id="3.30.450.180">
    <property type="match status" value="1"/>
</dbReference>
<proteinExistence type="predicted"/>
<gene>
    <name evidence="2" type="ORF">Ga0074812_11275</name>
</gene>
<dbReference type="PANTHER" id="PTHR35010">
    <property type="entry name" value="BLL4672 PROTEIN-RELATED"/>
    <property type="match status" value="1"/>
</dbReference>
<dbReference type="RefSeq" id="WP_091278803.1">
    <property type="nucleotide sequence ID" value="NZ_FAOZ01000012.1"/>
</dbReference>
<dbReference type="Pfam" id="PF13560">
    <property type="entry name" value="HTH_31"/>
    <property type="match status" value="1"/>
</dbReference>
<accession>A0A0S4QP31</accession>
<protein>
    <submittedName>
        <fullName evidence="2">Helix-turn-helix domain-containing protein</fullName>
    </submittedName>
</protein>
<keyword evidence="3" id="KW-1185">Reference proteome</keyword>
<dbReference type="Gene3D" id="1.10.260.40">
    <property type="entry name" value="lambda repressor-like DNA-binding domains"/>
    <property type="match status" value="1"/>
</dbReference>
<dbReference type="SMART" id="SM00530">
    <property type="entry name" value="HTH_XRE"/>
    <property type="match status" value="1"/>
</dbReference>
<name>A0A0S4QP31_9ACTN</name>
<dbReference type="InterPro" id="IPR001387">
    <property type="entry name" value="Cro/C1-type_HTH"/>
</dbReference>
<sequence>MTDDHGMGAFLRDRRARVQPTDVGLPGGPGRRRTRGLRREELAALAGVSVDYYTRIEQGRETAPSDAVIESLARALRLDDHERAYLFTLADNAAHRAPRQPVTPSSVVRPGLAQLLESVRTNPAFVLSQLNDVLAANPEGLALLAGIERWPVGRRNLIRYVFGDPNARTVFVDWERTARNTVAHLRAVSATSLYAADLTALVEELSASSAEFAELWRTYDVRVKTGSEIRFRHPAVGEFSLRSEILGPGPDGQRFVVYQASPGSRDQDALVLLAMTIDGGSGERVTS</sequence>
<dbReference type="InterPro" id="IPR041413">
    <property type="entry name" value="MLTR_LBD"/>
</dbReference>
<evidence type="ECO:0000313" key="2">
    <source>
        <dbReference type="EMBL" id="CUU57415.1"/>
    </source>
</evidence>
<feature type="domain" description="HTH cro/C1-type" evidence="1">
    <location>
        <begin position="35"/>
        <end position="83"/>
    </location>
</feature>
<dbReference type="PROSITE" id="PS50943">
    <property type="entry name" value="HTH_CROC1"/>
    <property type="match status" value="1"/>
</dbReference>
<reference evidence="3" key="1">
    <citation type="submission" date="2015-11" db="EMBL/GenBank/DDBJ databases">
        <authorList>
            <person name="Varghese N."/>
        </authorList>
    </citation>
    <scope>NUCLEOTIDE SEQUENCE [LARGE SCALE GENOMIC DNA]</scope>
    <source>
        <strain evidence="3">DSM 45899</strain>
    </source>
</reference>
<dbReference type="Pfam" id="PF17765">
    <property type="entry name" value="MLTR_LBD"/>
    <property type="match status" value="1"/>
</dbReference>
<dbReference type="Proteomes" id="UP000198802">
    <property type="component" value="Unassembled WGS sequence"/>
</dbReference>
<dbReference type="GO" id="GO:0003677">
    <property type="term" value="F:DNA binding"/>
    <property type="evidence" value="ECO:0007669"/>
    <property type="project" value="InterPro"/>
</dbReference>
<evidence type="ECO:0000313" key="3">
    <source>
        <dbReference type="Proteomes" id="UP000198802"/>
    </source>
</evidence>
<dbReference type="PANTHER" id="PTHR35010:SF2">
    <property type="entry name" value="BLL4672 PROTEIN"/>
    <property type="match status" value="1"/>
</dbReference>
<dbReference type="EMBL" id="FAOZ01000012">
    <property type="protein sequence ID" value="CUU57415.1"/>
    <property type="molecule type" value="Genomic_DNA"/>
</dbReference>
<organism evidence="2 3">
    <name type="scientific">Parafrankia irregularis</name>
    <dbReference type="NCBI Taxonomy" id="795642"/>
    <lineage>
        <taxon>Bacteria</taxon>
        <taxon>Bacillati</taxon>
        <taxon>Actinomycetota</taxon>
        <taxon>Actinomycetes</taxon>
        <taxon>Frankiales</taxon>
        <taxon>Frankiaceae</taxon>
        <taxon>Parafrankia</taxon>
    </lineage>
</organism>
<dbReference type="AlphaFoldDB" id="A0A0S4QP31"/>
<dbReference type="InterPro" id="IPR010982">
    <property type="entry name" value="Lambda_DNA-bd_dom_sf"/>
</dbReference>
<evidence type="ECO:0000259" key="1">
    <source>
        <dbReference type="PROSITE" id="PS50943"/>
    </source>
</evidence>
<dbReference type="CDD" id="cd00093">
    <property type="entry name" value="HTH_XRE"/>
    <property type="match status" value="1"/>
</dbReference>